<keyword evidence="2" id="KW-0853">WD repeat</keyword>
<keyword evidence="4" id="KW-0539">Nucleus</keyword>
<proteinExistence type="predicted"/>
<dbReference type="InterPro" id="IPR015943">
    <property type="entry name" value="WD40/YVTN_repeat-like_dom_sf"/>
</dbReference>
<sequence>CKSICDEHSRERHRMTEPRLSRHFLGESCTSAALIPVPQYPHTSLLAVGSWSTDAQEHRVSLVSLHGGHQAGPSLSSLASLTVDGKVVGLRVYGTDASQRHVVALTRAGSLCCLRLSLPEGGAESLHGMQASGEGVPAGRLGPLHTARGAQPTGLALLGAGAQAVCVDWQGGARLVDLGAAPRRHPGTQLLAPASDPEPSRRFTCADAPPSGSTFLTGNAAGGVAAWDARAAPGACPAQELGPQSPAPAVQGVWVHPTQPHLVAAGDAGGALALWDLRATGGPAWRCPGRAGCGAVVGAAFAPSAAPRVAFATLDGTVALASAAGHSAELYREPCAGMAALVGDGDALLALTAQEGLLVMQGVLG</sequence>
<dbReference type="InterPro" id="IPR011047">
    <property type="entry name" value="Quinoprotein_ADH-like_sf"/>
</dbReference>
<reference evidence="5" key="1">
    <citation type="submission" date="2015-08" db="EMBL/GenBank/DDBJ databases">
        <authorList>
            <person name="Babu N.S."/>
            <person name="Beckwith C.J."/>
            <person name="Beseler K.G."/>
            <person name="Brison A."/>
            <person name="Carone J.V."/>
            <person name="Caskin T.P."/>
            <person name="Diamond M."/>
            <person name="Durham M.E."/>
            <person name="Foxe J.M."/>
            <person name="Go M."/>
            <person name="Henderson B.A."/>
            <person name="Jones I.B."/>
            <person name="McGettigan J.A."/>
            <person name="Micheletti S.J."/>
            <person name="Nasrallah M.E."/>
            <person name="Ortiz D."/>
            <person name="Piller C.R."/>
            <person name="Privatt S.R."/>
            <person name="Schneider S.L."/>
            <person name="Sharp S."/>
            <person name="Smith T.C."/>
            <person name="Stanton J.D."/>
            <person name="Ullery H.E."/>
            <person name="Wilson R.J."/>
            <person name="Serrano M.G."/>
            <person name="Buck G."/>
            <person name="Lee V."/>
            <person name="Wang Y."/>
            <person name="Carvalho R."/>
            <person name="Voegtly L."/>
            <person name="Shi R."/>
            <person name="Duckworth R."/>
            <person name="Johnson A."/>
            <person name="Loviza R."/>
            <person name="Walstead R."/>
            <person name="Shah Z."/>
            <person name="Kiflezghi M."/>
            <person name="Wade K."/>
            <person name="Ball S.L."/>
            <person name="Bradley K.W."/>
            <person name="Asai D.J."/>
            <person name="Bowman C.A."/>
            <person name="Russell D.A."/>
            <person name="Pope W.H."/>
            <person name="Jacobs-Sera D."/>
            <person name="Hendrix R.W."/>
            <person name="Hatfull G.F."/>
        </authorList>
    </citation>
    <scope>NUCLEOTIDE SEQUENCE</scope>
</reference>
<dbReference type="AlphaFoldDB" id="A0A1D2ADR2"/>
<dbReference type="GO" id="GO:0031080">
    <property type="term" value="C:nuclear pore outer ring"/>
    <property type="evidence" value="ECO:0007669"/>
    <property type="project" value="TreeGrafter"/>
</dbReference>
<accession>A0A1D2ADR2</accession>
<feature type="non-terminal residue" evidence="5">
    <location>
        <position position="1"/>
    </location>
</feature>
<keyword evidence="3" id="KW-0677">Repeat</keyword>
<evidence type="ECO:0000256" key="4">
    <source>
        <dbReference type="ARBA" id="ARBA00023242"/>
    </source>
</evidence>
<dbReference type="EMBL" id="GDKF01001263">
    <property type="protein sequence ID" value="JAT77359.1"/>
    <property type="molecule type" value="Transcribed_RNA"/>
</dbReference>
<dbReference type="SUPFAM" id="SSF50998">
    <property type="entry name" value="Quinoprotein alcohol dehydrogenase-like"/>
    <property type="match status" value="1"/>
</dbReference>
<name>A0A1D2ADR2_AUXPR</name>
<evidence type="ECO:0000313" key="5">
    <source>
        <dbReference type="EMBL" id="JAT77359.1"/>
    </source>
</evidence>
<evidence type="ECO:0000256" key="3">
    <source>
        <dbReference type="ARBA" id="ARBA00022737"/>
    </source>
</evidence>
<dbReference type="PANTHER" id="PTHR22652:SF0">
    <property type="entry name" value="NUCLEOPORIN NUP43"/>
    <property type="match status" value="1"/>
</dbReference>
<dbReference type="Gene3D" id="2.130.10.10">
    <property type="entry name" value="YVTN repeat-like/Quinoprotein amine dehydrogenase"/>
    <property type="match status" value="1"/>
</dbReference>
<organism evidence="5">
    <name type="scientific">Auxenochlorella protothecoides</name>
    <name type="common">Green microalga</name>
    <name type="synonym">Chlorella protothecoides</name>
    <dbReference type="NCBI Taxonomy" id="3075"/>
    <lineage>
        <taxon>Eukaryota</taxon>
        <taxon>Viridiplantae</taxon>
        <taxon>Chlorophyta</taxon>
        <taxon>core chlorophytes</taxon>
        <taxon>Trebouxiophyceae</taxon>
        <taxon>Chlorellales</taxon>
        <taxon>Chlorellaceae</taxon>
        <taxon>Auxenochlorella</taxon>
    </lineage>
</organism>
<evidence type="ECO:0000256" key="1">
    <source>
        <dbReference type="ARBA" id="ARBA00004123"/>
    </source>
</evidence>
<gene>
    <name evidence="5" type="ORF">g.4317</name>
</gene>
<protein>
    <submittedName>
        <fullName evidence="5">Uncharacterized protein</fullName>
    </submittedName>
</protein>
<evidence type="ECO:0000256" key="2">
    <source>
        <dbReference type="ARBA" id="ARBA00022574"/>
    </source>
</evidence>
<dbReference type="PANTHER" id="PTHR22652">
    <property type="entry name" value="NUCLEOPORIN NUP43"/>
    <property type="match status" value="1"/>
</dbReference>
<comment type="subcellular location">
    <subcellularLocation>
        <location evidence="1">Nucleus</location>
    </subcellularLocation>
</comment>